<dbReference type="GO" id="GO:0004765">
    <property type="term" value="F:shikimate kinase activity"/>
    <property type="evidence" value="ECO:0007669"/>
    <property type="project" value="UniProtKB-UniRule"/>
</dbReference>
<keyword evidence="9" id="KW-1185">Reference proteome</keyword>
<dbReference type="PRINTS" id="PR01100">
    <property type="entry name" value="SHIKIMTKNASE"/>
</dbReference>
<reference evidence="8 9" key="1">
    <citation type="submission" date="2019-02" db="EMBL/GenBank/DDBJ databases">
        <title>Deep-cultivation of Planctomycetes and their phenomic and genomic characterization uncovers novel biology.</title>
        <authorList>
            <person name="Wiegand S."/>
            <person name="Jogler M."/>
            <person name="Boedeker C."/>
            <person name="Pinto D."/>
            <person name="Vollmers J."/>
            <person name="Rivas-Marin E."/>
            <person name="Kohn T."/>
            <person name="Peeters S.H."/>
            <person name="Heuer A."/>
            <person name="Rast P."/>
            <person name="Oberbeckmann S."/>
            <person name="Bunk B."/>
            <person name="Jeske O."/>
            <person name="Meyerdierks A."/>
            <person name="Storesund J.E."/>
            <person name="Kallscheuer N."/>
            <person name="Luecker S."/>
            <person name="Lage O.M."/>
            <person name="Pohl T."/>
            <person name="Merkel B.J."/>
            <person name="Hornburger P."/>
            <person name="Mueller R.-W."/>
            <person name="Bruemmer F."/>
            <person name="Labrenz M."/>
            <person name="Spormann A.M."/>
            <person name="Op Den Camp H."/>
            <person name="Overmann J."/>
            <person name="Amann R."/>
            <person name="Jetten M.S.M."/>
            <person name="Mascher T."/>
            <person name="Medema M.H."/>
            <person name="Devos D.P."/>
            <person name="Kaster A.-K."/>
            <person name="Ovreas L."/>
            <person name="Rohde M."/>
            <person name="Galperin M.Y."/>
            <person name="Jogler C."/>
        </authorList>
    </citation>
    <scope>NUCLEOTIDE SEQUENCE [LARGE SCALE GENOMIC DNA]</scope>
    <source>
        <strain evidence="8 9">Pan14r</strain>
    </source>
</reference>
<feature type="binding site" evidence="7">
    <location>
        <position position="32"/>
    </location>
    <ligand>
        <name>substrate</name>
    </ligand>
</feature>
<name>A0A5C5YGD1_9PLAN</name>
<feature type="binding site" evidence="7">
    <location>
        <begin position="10"/>
        <end position="15"/>
    </location>
    <ligand>
        <name>ATP</name>
        <dbReference type="ChEBI" id="CHEBI:30616"/>
    </ligand>
</feature>
<dbReference type="Pfam" id="PF01202">
    <property type="entry name" value="SKI"/>
    <property type="match status" value="1"/>
</dbReference>
<dbReference type="PANTHER" id="PTHR21087:SF16">
    <property type="entry name" value="SHIKIMATE KINASE 1, CHLOROPLASTIC"/>
    <property type="match status" value="1"/>
</dbReference>
<comment type="function">
    <text evidence="7">Catalyzes the specific phosphorylation of the 3-hydroxyl group of shikimic acid using ATP as a cosubstrate.</text>
</comment>
<keyword evidence="5 7" id="KW-0067">ATP-binding</keyword>
<dbReference type="InterPro" id="IPR000623">
    <property type="entry name" value="Shikimate_kinase/TSH1"/>
</dbReference>
<evidence type="ECO:0000256" key="6">
    <source>
        <dbReference type="ARBA" id="ARBA00023141"/>
    </source>
</evidence>
<sequence>MNVVLVGYRGTGKSAVANRIARRLNLRKISLDDAIVRTAGKSIPEIVETDGWPAFRDLEESVVQRFTDQDGLVIDCGGGVIERDANHARLKQAGPVIWLTASVTTIARRIGSDTQRPSLTGAQSFVDEIADVLQRRNPRYQSVSDFEVCTDDATAAQVADAVVTWLVEAGHVPAS</sequence>
<keyword evidence="2 7" id="KW-0808">Transferase</keyword>
<keyword evidence="1 7" id="KW-0028">Amino-acid biosynthesis</keyword>
<dbReference type="Gene3D" id="3.40.50.300">
    <property type="entry name" value="P-loop containing nucleotide triphosphate hydrolases"/>
    <property type="match status" value="1"/>
</dbReference>
<evidence type="ECO:0000313" key="8">
    <source>
        <dbReference type="EMBL" id="TWT72272.1"/>
    </source>
</evidence>
<evidence type="ECO:0000256" key="2">
    <source>
        <dbReference type="ARBA" id="ARBA00022679"/>
    </source>
</evidence>
<keyword evidence="7" id="KW-0460">Magnesium</keyword>
<feature type="binding site" evidence="7">
    <location>
        <position position="14"/>
    </location>
    <ligand>
        <name>Mg(2+)</name>
        <dbReference type="ChEBI" id="CHEBI:18420"/>
    </ligand>
</feature>
<organism evidence="8 9">
    <name type="scientific">Crateriforma conspicua</name>
    <dbReference type="NCBI Taxonomy" id="2527996"/>
    <lineage>
        <taxon>Bacteria</taxon>
        <taxon>Pseudomonadati</taxon>
        <taxon>Planctomycetota</taxon>
        <taxon>Planctomycetia</taxon>
        <taxon>Planctomycetales</taxon>
        <taxon>Planctomycetaceae</taxon>
        <taxon>Crateriforma</taxon>
    </lineage>
</organism>
<dbReference type="EC" id="2.7.1.71" evidence="7"/>
<comment type="caution">
    <text evidence="7">Lacks conserved residue(s) required for the propagation of feature annotation.</text>
</comment>
<dbReference type="OrthoDB" id="9800332at2"/>
<keyword evidence="7" id="KW-0963">Cytoplasm</keyword>
<dbReference type="RefSeq" id="WP_146440245.1">
    <property type="nucleotide sequence ID" value="NZ_SJPL01000001.1"/>
</dbReference>
<keyword evidence="7" id="KW-0479">Metal-binding</keyword>
<dbReference type="GO" id="GO:0009073">
    <property type="term" value="P:aromatic amino acid family biosynthetic process"/>
    <property type="evidence" value="ECO:0007669"/>
    <property type="project" value="UniProtKB-KW"/>
</dbReference>
<evidence type="ECO:0000256" key="7">
    <source>
        <dbReference type="HAMAP-Rule" id="MF_00109"/>
    </source>
</evidence>
<dbReference type="EMBL" id="SJPL01000001">
    <property type="protein sequence ID" value="TWT72272.1"/>
    <property type="molecule type" value="Genomic_DNA"/>
</dbReference>
<dbReference type="HAMAP" id="MF_00109">
    <property type="entry name" value="Shikimate_kinase"/>
    <property type="match status" value="1"/>
</dbReference>
<protein>
    <recommendedName>
        <fullName evidence="7">Shikimate kinase</fullName>
        <shortName evidence="7">SK</shortName>
        <ecNumber evidence="7">2.7.1.71</ecNumber>
    </recommendedName>
</protein>
<accession>A0A5C5YGD1</accession>
<gene>
    <name evidence="7 8" type="primary">aroK</name>
    <name evidence="8" type="ORF">Pan14r_45900</name>
</gene>
<dbReference type="GO" id="GO:0005829">
    <property type="term" value="C:cytosol"/>
    <property type="evidence" value="ECO:0007669"/>
    <property type="project" value="TreeGrafter"/>
</dbReference>
<comment type="cofactor">
    <cofactor evidence="7">
        <name>Mg(2+)</name>
        <dbReference type="ChEBI" id="CHEBI:18420"/>
    </cofactor>
    <text evidence="7">Binds 1 Mg(2+) ion per subunit.</text>
</comment>
<dbReference type="CDD" id="cd00464">
    <property type="entry name" value="SK"/>
    <property type="match status" value="1"/>
</dbReference>
<dbReference type="PANTHER" id="PTHR21087">
    <property type="entry name" value="SHIKIMATE KINASE"/>
    <property type="match status" value="1"/>
</dbReference>
<dbReference type="SUPFAM" id="SSF52540">
    <property type="entry name" value="P-loop containing nucleoside triphosphate hydrolases"/>
    <property type="match status" value="1"/>
</dbReference>
<dbReference type="GO" id="GO:0005524">
    <property type="term" value="F:ATP binding"/>
    <property type="evidence" value="ECO:0007669"/>
    <property type="project" value="UniProtKB-UniRule"/>
</dbReference>
<comment type="caution">
    <text evidence="8">The sequence shown here is derived from an EMBL/GenBank/DDBJ whole genome shotgun (WGS) entry which is preliminary data.</text>
</comment>
<comment type="similarity">
    <text evidence="7">Belongs to the shikimate kinase family.</text>
</comment>
<comment type="catalytic activity">
    <reaction evidence="7">
        <text>shikimate + ATP = 3-phosphoshikimate + ADP + H(+)</text>
        <dbReference type="Rhea" id="RHEA:13121"/>
        <dbReference type="ChEBI" id="CHEBI:15378"/>
        <dbReference type="ChEBI" id="CHEBI:30616"/>
        <dbReference type="ChEBI" id="CHEBI:36208"/>
        <dbReference type="ChEBI" id="CHEBI:145989"/>
        <dbReference type="ChEBI" id="CHEBI:456216"/>
        <dbReference type="EC" id="2.7.1.71"/>
    </reaction>
</comment>
<evidence type="ECO:0000256" key="5">
    <source>
        <dbReference type="ARBA" id="ARBA00022840"/>
    </source>
</evidence>
<dbReference type="UniPathway" id="UPA00053">
    <property type="reaction ID" value="UER00088"/>
</dbReference>
<evidence type="ECO:0000256" key="4">
    <source>
        <dbReference type="ARBA" id="ARBA00022777"/>
    </source>
</evidence>
<comment type="subunit">
    <text evidence="7">Monomer.</text>
</comment>
<keyword evidence="4 7" id="KW-0418">Kinase</keyword>
<dbReference type="InterPro" id="IPR027417">
    <property type="entry name" value="P-loop_NTPase"/>
</dbReference>
<keyword evidence="6 7" id="KW-0057">Aromatic amino acid biosynthesis</keyword>
<comment type="pathway">
    <text evidence="7">Metabolic intermediate biosynthesis; chorismate biosynthesis; chorismate from D-erythrose 4-phosphate and phosphoenolpyruvate: step 5/7.</text>
</comment>
<dbReference type="InterPro" id="IPR031322">
    <property type="entry name" value="Shikimate/glucono_kinase"/>
</dbReference>
<evidence type="ECO:0000313" key="9">
    <source>
        <dbReference type="Proteomes" id="UP000317238"/>
    </source>
</evidence>
<feature type="binding site" evidence="7">
    <location>
        <position position="78"/>
    </location>
    <ligand>
        <name>substrate</name>
    </ligand>
</feature>
<evidence type="ECO:0000256" key="1">
    <source>
        <dbReference type="ARBA" id="ARBA00022605"/>
    </source>
</evidence>
<comment type="subcellular location">
    <subcellularLocation>
        <location evidence="7">Cytoplasm</location>
    </subcellularLocation>
</comment>
<dbReference type="GO" id="GO:0009423">
    <property type="term" value="P:chorismate biosynthetic process"/>
    <property type="evidence" value="ECO:0007669"/>
    <property type="project" value="UniProtKB-UniRule"/>
</dbReference>
<proteinExistence type="inferred from homology"/>
<dbReference type="GO" id="GO:0008652">
    <property type="term" value="P:amino acid biosynthetic process"/>
    <property type="evidence" value="ECO:0007669"/>
    <property type="project" value="UniProtKB-KW"/>
</dbReference>
<dbReference type="AlphaFoldDB" id="A0A5C5YGD1"/>
<feature type="binding site" evidence="7">
    <location>
        <position position="116"/>
    </location>
    <ligand>
        <name>ATP</name>
        <dbReference type="ChEBI" id="CHEBI:30616"/>
    </ligand>
</feature>
<feature type="binding site" evidence="7">
    <location>
        <position position="136"/>
    </location>
    <ligand>
        <name>substrate</name>
    </ligand>
</feature>
<dbReference type="Proteomes" id="UP000317238">
    <property type="component" value="Unassembled WGS sequence"/>
</dbReference>
<feature type="binding site" evidence="7">
    <location>
        <position position="56"/>
    </location>
    <ligand>
        <name>substrate</name>
    </ligand>
</feature>
<keyword evidence="3 7" id="KW-0547">Nucleotide-binding</keyword>
<evidence type="ECO:0000256" key="3">
    <source>
        <dbReference type="ARBA" id="ARBA00022741"/>
    </source>
</evidence>
<dbReference type="GO" id="GO:0000287">
    <property type="term" value="F:magnesium ion binding"/>
    <property type="evidence" value="ECO:0007669"/>
    <property type="project" value="UniProtKB-UniRule"/>
</dbReference>